<reference evidence="1" key="2">
    <citation type="journal article" date="2015" name="Data Brief">
        <title>Shoot transcriptome of the giant reed, Arundo donax.</title>
        <authorList>
            <person name="Barrero R.A."/>
            <person name="Guerrero F.D."/>
            <person name="Moolhuijzen P."/>
            <person name="Goolsby J.A."/>
            <person name="Tidwell J."/>
            <person name="Bellgard S.E."/>
            <person name="Bellgard M.I."/>
        </authorList>
    </citation>
    <scope>NUCLEOTIDE SEQUENCE</scope>
    <source>
        <tissue evidence="1">Shoot tissue taken approximately 20 cm above the soil surface</tissue>
    </source>
</reference>
<protein>
    <submittedName>
        <fullName evidence="1">Uncharacterized protein</fullName>
    </submittedName>
</protein>
<dbReference type="EMBL" id="GBRH01198405">
    <property type="protein sequence ID" value="JAD99490.1"/>
    <property type="molecule type" value="Transcribed_RNA"/>
</dbReference>
<evidence type="ECO:0000313" key="1">
    <source>
        <dbReference type="EMBL" id="JAD99490.1"/>
    </source>
</evidence>
<sequence length="37" mass="4529">MMNSFYTEKWPITNILHNNEFILKCNYWIVVQSLHSN</sequence>
<name>A0A0A9ENN7_ARUDO</name>
<organism evidence="1">
    <name type="scientific">Arundo donax</name>
    <name type="common">Giant reed</name>
    <name type="synonym">Donax arundinaceus</name>
    <dbReference type="NCBI Taxonomy" id="35708"/>
    <lineage>
        <taxon>Eukaryota</taxon>
        <taxon>Viridiplantae</taxon>
        <taxon>Streptophyta</taxon>
        <taxon>Embryophyta</taxon>
        <taxon>Tracheophyta</taxon>
        <taxon>Spermatophyta</taxon>
        <taxon>Magnoliopsida</taxon>
        <taxon>Liliopsida</taxon>
        <taxon>Poales</taxon>
        <taxon>Poaceae</taxon>
        <taxon>PACMAD clade</taxon>
        <taxon>Arundinoideae</taxon>
        <taxon>Arundineae</taxon>
        <taxon>Arundo</taxon>
    </lineage>
</organism>
<dbReference type="AlphaFoldDB" id="A0A0A9ENN7"/>
<proteinExistence type="predicted"/>
<reference evidence="1" key="1">
    <citation type="submission" date="2014-09" db="EMBL/GenBank/DDBJ databases">
        <authorList>
            <person name="Magalhaes I.L.F."/>
            <person name="Oliveira U."/>
            <person name="Santos F.R."/>
            <person name="Vidigal T.H.D.A."/>
            <person name="Brescovit A.D."/>
            <person name="Santos A.J."/>
        </authorList>
    </citation>
    <scope>NUCLEOTIDE SEQUENCE</scope>
    <source>
        <tissue evidence="1">Shoot tissue taken approximately 20 cm above the soil surface</tissue>
    </source>
</reference>
<accession>A0A0A9ENN7</accession>